<dbReference type="InterPro" id="IPR029063">
    <property type="entry name" value="SAM-dependent_MTases_sf"/>
</dbReference>
<keyword evidence="2" id="KW-0808">Transferase</keyword>
<dbReference type="SUPFAM" id="SSF53335">
    <property type="entry name" value="S-adenosyl-L-methionine-dependent methyltransferases"/>
    <property type="match status" value="1"/>
</dbReference>
<reference evidence="2 3" key="1">
    <citation type="submission" date="2016-10" db="EMBL/GenBank/DDBJ databases">
        <authorList>
            <person name="de Groot N.N."/>
        </authorList>
    </citation>
    <scope>NUCLEOTIDE SEQUENCE [LARGE SCALE GENOMIC DNA]</scope>
    <source>
        <strain evidence="2 3">DSM 22024</strain>
    </source>
</reference>
<keyword evidence="3" id="KW-1185">Reference proteome</keyword>
<dbReference type="Proteomes" id="UP000198983">
    <property type="component" value="Chromosome I"/>
</dbReference>
<dbReference type="RefSeq" id="WP_241827888.1">
    <property type="nucleotide sequence ID" value="NZ_LT629732.1"/>
</dbReference>
<gene>
    <name evidence="2" type="ORF">SAMN04489717_1986</name>
</gene>
<dbReference type="STRING" id="117157.SAMN04489717_1986"/>
<organism evidence="2 3">
    <name type="scientific">Actinopolymorpha singaporensis</name>
    <dbReference type="NCBI Taxonomy" id="117157"/>
    <lineage>
        <taxon>Bacteria</taxon>
        <taxon>Bacillati</taxon>
        <taxon>Actinomycetota</taxon>
        <taxon>Actinomycetes</taxon>
        <taxon>Propionibacteriales</taxon>
        <taxon>Actinopolymorphaceae</taxon>
        <taxon>Actinopolymorpha</taxon>
    </lineage>
</organism>
<accession>A0A1H1QE87</accession>
<dbReference type="Pfam" id="PF08241">
    <property type="entry name" value="Methyltransf_11"/>
    <property type="match status" value="1"/>
</dbReference>
<dbReference type="GO" id="GO:0032259">
    <property type="term" value="P:methylation"/>
    <property type="evidence" value="ECO:0007669"/>
    <property type="project" value="UniProtKB-KW"/>
</dbReference>
<dbReference type="AlphaFoldDB" id="A0A1H1QE87"/>
<dbReference type="GO" id="GO:0008757">
    <property type="term" value="F:S-adenosylmethionine-dependent methyltransferase activity"/>
    <property type="evidence" value="ECO:0007669"/>
    <property type="project" value="InterPro"/>
</dbReference>
<name>A0A1H1QE87_9ACTN</name>
<proteinExistence type="predicted"/>
<evidence type="ECO:0000313" key="2">
    <source>
        <dbReference type="EMBL" id="SDS21782.1"/>
    </source>
</evidence>
<feature type="domain" description="Methyltransferase type 11" evidence="1">
    <location>
        <begin position="113"/>
        <end position="171"/>
    </location>
</feature>
<dbReference type="EMBL" id="LT629732">
    <property type="protein sequence ID" value="SDS21782.1"/>
    <property type="molecule type" value="Genomic_DNA"/>
</dbReference>
<dbReference type="InterPro" id="IPR013216">
    <property type="entry name" value="Methyltransf_11"/>
</dbReference>
<sequence>MNDSIGEFLVSARSFAEYEAFFDLGPDDLRGSVLDCPGGGASFTATAASRGVDAIAVDPAYAEPPAEVAARVRAELDRGNAWVTARTSRYEWGFHRDPESLTRGRTESARSFAADIAAHPERYRFGTLPDLPFADGAFDLVLSSHFLFTYADRLDRDFHLAALRELHRVARGQVRVFPQVDQAGGRLDNLVEELVRAFAEDGVRAERRRVPYEFQRGADSMLVLHSPGR</sequence>
<evidence type="ECO:0000313" key="3">
    <source>
        <dbReference type="Proteomes" id="UP000198983"/>
    </source>
</evidence>
<keyword evidence="2" id="KW-0489">Methyltransferase</keyword>
<evidence type="ECO:0000259" key="1">
    <source>
        <dbReference type="Pfam" id="PF08241"/>
    </source>
</evidence>
<protein>
    <submittedName>
        <fullName evidence="2">Methyltransferase domain-containing protein</fullName>
    </submittedName>
</protein>
<dbReference type="Gene3D" id="3.40.50.150">
    <property type="entry name" value="Vaccinia Virus protein VP39"/>
    <property type="match status" value="1"/>
</dbReference>